<accession>A0ABR9QY90</accession>
<comment type="similarity">
    <text evidence="1">Belongs to the peptidase C59 family.</text>
</comment>
<dbReference type="SUPFAM" id="SSF56235">
    <property type="entry name" value="N-terminal nucleophile aminohydrolases (Ntn hydrolases)"/>
    <property type="match status" value="1"/>
</dbReference>
<proteinExistence type="inferred from homology"/>
<reference evidence="4 5" key="1">
    <citation type="submission" date="2020-10" db="EMBL/GenBank/DDBJ databases">
        <title>ChiBAC.</title>
        <authorList>
            <person name="Zenner C."/>
            <person name="Hitch T.C.A."/>
            <person name="Clavel T."/>
        </authorList>
    </citation>
    <scope>NUCLEOTIDE SEQUENCE [LARGE SCALE GENOMIC DNA]</scope>
    <source>
        <strain evidence="4 5">DSM 108706</strain>
    </source>
</reference>
<dbReference type="InterPro" id="IPR029132">
    <property type="entry name" value="CBAH/NAAA_C"/>
</dbReference>
<dbReference type="PANTHER" id="PTHR35527">
    <property type="entry name" value="CHOLOYLGLYCINE HYDROLASE"/>
    <property type="match status" value="1"/>
</dbReference>
<evidence type="ECO:0000313" key="4">
    <source>
        <dbReference type="EMBL" id="MBE5035868.1"/>
    </source>
</evidence>
<gene>
    <name evidence="4" type="ORF">INF20_06220</name>
</gene>
<keyword evidence="2 4" id="KW-0378">Hydrolase</keyword>
<dbReference type="Proteomes" id="UP001516588">
    <property type="component" value="Unassembled WGS sequence"/>
</dbReference>
<evidence type="ECO:0000256" key="1">
    <source>
        <dbReference type="ARBA" id="ARBA00006625"/>
    </source>
</evidence>
<evidence type="ECO:0000313" key="5">
    <source>
        <dbReference type="Proteomes" id="UP001516588"/>
    </source>
</evidence>
<dbReference type="EMBL" id="JADCKA010000010">
    <property type="protein sequence ID" value="MBE5035868.1"/>
    <property type="molecule type" value="Genomic_DNA"/>
</dbReference>
<comment type="caution">
    <text evidence="4">The sequence shown here is derived from an EMBL/GenBank/DDBJ whole genome shotgun (WGS) entry which is preliminary data.</text>
</comment>
<sequence length="377" mass="42469">MKNTTEKYNTAFEAKKFDAKGLDAGCSSVAWTTEDGKHIWARNFDFNRIAEGSLVTFIPREKDYYICGTTTEGTAKPKNLTKTKYASIGIGSIALGSTPVLYDGMNEMGLMGGQQNYREFAFFPEKEKRGTKRLQPPFVVTHVLSQCATVEEATALLENEVTIVAEPMLGTVPTLHWVFSDRSGETIVVESDIDGLHIYRNTVGVMTNSPGYSWHKLNLLNYAGIRDLDHDTYTIDGNTINQAFSGSGAFGMPGDWTSPSRFVRLAFLKEYCTKGKTEEEGITYLMRIMTNAAFPLGMVRVSDPGHITEKEKDIVPFDYTIYTSAMCAESLKFYWISYENQRIQCVDMNMLLDAKDYMQFPLKREIDFAYLTEKDSI</sequence>
<name>A0ABR9QY90_9FIRM</name>
<evidence type="ECO:0000256" key="2">
    <source>
        <dbReference type="ARBA" id="ARBA00022801"/>
    </source>
</evidence>
<dbReference type="GO" id="GO:0016787">
    <property type="term" value="F:hydrolase activity"/>
    <property type="evidence" value="ECO:0007669"/>
    <property type="project" value="UniProtKB-KW"/>
</dbReference>
<dbReference type="InterPro" id="IPR052193">
    <property type="entry name" value="Peptidase_C59"/>
</dbReference>
<dbReference type="PANTHER" id="PTHR35527:SF2">
    <property type="entry name" value="HYDROLASE"/>
    <property type="match status" value="1"/>
</dbReference>
<protein>
    <submittedName>
        <fullName evidence="4">Linear amide C-N hydrolase</fullName>
    </submittedName>
</protein>
<evidence type="ECO:0000259" key="3">
    <source>
        <dbReference type="Pfam" id="PF02275"/>
    </source>
</evidence>
<dbReference type="Pfam" id="PF02275">
    <property type="entry name" value="CBAH"/>
    <property type="match status" value="1"/>
</dbReference>
<keyword evidence="5" id="KW-1185">Reference proteome</keyword>
<dbReference type="InterPro" id="IPR029055">
    <property type="entry name" value="Ntn_hydrolases_N"/>
</dbReference>
<dbReference type="Gene3D" id="3.60.60.10">
    <property type="entry name" value="Penicillin V Acylase, Chain A"/>
    <property type="match status" value="1"/>
</dbReference>
<feature type="domain" description="Choloylglycine hydrolase/NAAA C-terminal" evidence="3">
    <location>
        <begin position="26"/>
        <end position="355"/>
    </location>
</feature>
<organism evidence="4 5">
    <name type="scientific">Gallibacter intestinalis</name>
    <dbReference type="NCBI Taxonomy" id="2779356"/>
    <lineage>
        <taxon>Bacteria</taxon>
        <taxon>Bacillati</taxon>
        <taxon>Bacillota</taxon>
        <taxon>Clostridia</taxon>
        <taxon>Eubacteriales</taxon>
        <taxon>Eubacteriaceae</taxon>
        <taxon>Gallibacter</taxon>
    </lineage>
</organism>